<dbReference type="PANTHER" id="PTHR18964:SF149">
    <property type="entry name" value="BIFUNCTIONAL UDP-N-ACETYLGLUCOSAMINE 2-EPIMERASE_N-ACETYLMANNOSAMINE KINASE"/>
    <property type="match status" value="1"/>
</dbReference>
<dbReference type="InterPro" id="IPR049874">
    <property type="entry name" value="ROK_cs"/>
</dbReference>
<accession>A0A0F9MVC9</accession>
<name>A0A0F9MVC9_9ZZZZ</name>
<proteinExistence type="predicted"/>
<dbReference type="AlphaFoldDB" id="A0A0F9MVC9"/>
<dbReference type="SUPFAM" id="SSF53067">
    <property type="entry name" value="Actin-like ATPase domain"/>
    <property type="match status" value="1"/>
</dbReference>
<dbReference type="InterPro" id="IPR000600">
    <property type="entry name" value="ROK"/>
</dbReference>
<organism evidence="1">
    <name type="scientific">marine sediment metagenome</name>
    <dbReference type="NCBI Taxonomy" id="412755"/>
    <lineage>
        <taxon>unclassified sequences</taxon>
        <taxon>metagenomes</taxon>
        <taxon>ecological metagenomes</taxon>
    </lineage>
</organism>
<protein>
    <recommendedName>
        <fullName evidence="2">Glucokinase</fullName>
    </recommendedName>
</protein>
<comment type="caution">
    <text evidence="1">The sequence shown here is derived from an EMBL/GenBank/DDBJ whole genome shotgun (WGS) entry which is preliminary data.</text>
</comment>
<dbReference type="PROSITE" id="PS01125">
    <property type="entry name" value="ROK"/>
    <property type="match status" value="1"/>
</dbReference>
<sequence>MDYAIASDLGATNLRVGLVSMKGQLEQKIELETPQDNPDEVINLIVNAVSRLDIKNKAVSGIGVGIGGLVDFNNGKVLYAPNFTFENIYLKEILSSKFKLPVFIDNDANTAALGEKVFGSGKNIDNMVLLTLGSGIGGGIIIDGQIYRGSSGVAGEIGHMIIQIGGPKCMCGNEGDLESLASGRALDREARKAVRNSKDSLMFKLADGNIERINGVLVTKAALQGDELANKLITQHAEKLAVGLANVVNIFDPELIVLSGGMSETGNLLLSPAKKALKNLIFADIKNVTKIVFGDLGPEAGILGAAALVFKQLEEQ</sequence>
<gene>
    <name evidence="1" type="ORF">LCGC14_1028320</name>
</gene>
<dbReference type="EMBL" id="LAZR01004155">
    <property type="protein sequence ID" value="KKN11255.1"/>
    <property type="molecule type" value="Genomic_DNA"/>
</dbReference>
<evidence type="ECO:0008006" key="2">
    <source>
        <dbReference type="Google" id="ProtNLM"/>
    </source>
</evidence>
<evidence type="ECO:0000313" key="1">
    <source>
        <dbReference type="EMBL" id="KKN11255.1"/>
    </source>
</evidence>
<dbReference type="PANTHER" id="PTHR18964">
    <property type="entry name" value="ROK (REPRESSOR, ORF, KINASE) FAMILY"/>
    <property type="match status" value="1"/>
</dbReference>
<dbReference type="InterPro" id="IPR043129">
    <property type="entry name" value="ATPase_NBD"/>
</dbReference>
<dbReference type="Gene3D" id="3.30.420.40">
    <property type="match status" value="2"/>
</dbReference>
<reference evidence="1" key="1">
    <citation type="journal article" date="2015" name="Nature">
        <title>Complex archaea that bridge the gap between prokaryotes and eukaryotes.</title>
        <authorList>
            <person name="Spang A."/>
            <person name="Saw J.H."/>
            <person name="Jorgensen S.L."/>
            <person name="Zaremba-Niedzwiedzka K."/>
            <person name="Martijn J."/>
            <person name="Lind A.E."/>
            <person name="van Eijk R."/>
            <person name="Schleper C."/>
            <person name="Guy L."/>
            <person name="Ettema T.J."/>
        </authorList>
    </citation>
    <scope>NUCLEOTIDE SEQUENCE</scope>
</reference>
<dbReference type="Pfam" id="PF00480">
    <property type="entry name" value="ROK"/>
    <property type="match status" value="1"/>
</dbReference>